<sequence>MRWGIESSVSLTPIVH</sequence>
<accession>A0A5K1DU40</accession>
<dbReference type="AlphaFoldDB" id="A0A5K1DU40"/>
<name>A0A5K1DU40_9MAGN</name>
<evidence type="ECO:0000313" key="1">
    <source>
        <dbReference type="EMBL" id="VVW39773.1"/>
    </source>
</evidence>
<proteinExistence type="predicted"/>
<gene>
    <name evidence="1" type="ORF">NYM_LOCUS20760</name>
</gene>
<reference evidence="1" key="1">
    <citation type="submission" date="2019-09" db="EMBL/GenBank/DDBJ databases">
        <authorList>
            <person name="Zhang L."/>
        </authorList>
    </citation>
    <scope>NUCLEOTIDE SEQUENCE</scope>
</reference>
<organism evidence="1">
    <name type="scientific">Nymphaea colorata</name>
    <name type="common">pocket water lily</name>
    <dbReference type="NCBI Taxonomy" id="210225"/>
    <lineage>
        <taxon>Eukaryota</taxon>
        <taxon>Viridiplantae</taxon>
        <taxon>Streptophyta</taxon>
        <taxon>Embryophyta</taxon>
        <taxon>Tracheophyta</taxon>
        <taxon>Spermatophyta</taxon>
        <taxon>Magnoliopsida</taxon>
        <taxon>Nymphaeales</taxon>
        <taxon>Nymphaeaceae</taxon>
        <taxon>Nymphaea</taxon>
    </lineage>
</organism>
<dbReference type="EMBL" id="LR721783">
    <property type="protein sequence ID" value="VVW39773.1"/>
    <property type="molecule type" value="Genomic_DNA"/>
</dbReference>
<protein>
    <submittedName>
        <fullName evidence="1">Uncharacterized protein</fullName>
    </submittedName>
</protein>